<reference evidence="9" key="2">
    <citation type="submission" date="2011-02" db="EMBL/GenBank/DDBJ databases">
        <title>The complete genome of Pedobacter saltans DSM 12145.</title>
        <authorList>
            <consortium name="US DOE Joint Genome Institute (JGI-PGF)"/>
            <person name="Lucas S."/>
            <person name="Copeland A."/>
            <person name="Lapidus A."/>
            <person name="Bruce D."/>
            <person name="Goodwin L."/>
            <person name="Pitluck S."/>
            <person name="Kyrpides N."/>
            <person name="Mavromatis K."/>
            <person name="Pagani I."/>
            <person name="Ivanova N."/>
            <person name="Ovchinnikova G."/>
            <person name="Lu M."/>
            <person name="Detter J.C."/>
            <person name="Han C."/>
            <person name="Land M."/>
            <person name="Hauser L."/>
            <person name="Markowitz V."/>
            <person name="Cheng J.-F."/>
            <person name="Hugenholtz P."/>
            <person name="Woyke T."/>
            <person name="Wu D."/>
            <person name="Tindall B."/>
            <person name="Pomrenke H.G."/>
            <person name="Brambilla E."/>
            <person name="Klenk H.-P."/>
            <person name="Eisen J.A."/>
        </authorList>
    </citation>
    <scope>NUCLEOTIDE SEQUENCE [LARGE SCALE GENOMIC DNA]</scope>
    <source>
        <strain evidence="9">ATCC 51119 / DSM 12145 / JCM 21818 / LMG 10337 / NBRC 100064 / NCIMB 13643</strain>
    </source>
</reference>
<evidence type="ECO:0000313" key="9">
    <source>
        <dbReference type="Proteomes" id="UP000000310"/>
    </source>
</evidence>
<dbReference type="RefSeq" id="WP_013632239.1">
    <property type="nucleotide sequence ID" value="NC_015177.1"/>
</dbReference>
<dbReference type="InterPro" id="IPR004372">
    <property type="entry name" value="Ac/propionate_kinase"/>
</dbReference>
<dbReference type="EMBL" id="CP002545">
    <property type="protein sequence ID" value="ADY51740.1"/>
    <property type="molecule type" value="Genomic_DNA"/>
</dbReference>
<comment type="cofactor">
    <cofactor evidence="6">
        <name>Mg(2+)</name>
        <dbReference type="ChEBI" id="CHEBI:18420"/>
    </cofactor>
    <cofactor evidence="6">
        <name>Mn(2+)</name>
        <dbReference type="ChEBI" id="CHEBI:29035"/>
    </cofactor>
    <text evidence="6">Mg(2+). Can also accept Mn(2+).</text>
</comment>
<dbReference type="EC" id="2.7.2.1" evidence="6"/>
<feature type="binding site" evidence="6">
    <location>
        <position position="20"/>
    </location>
    <ligand>
        <name>ATP</name>
        <dbReference type="ChEBI" id="CHEBI:30616"/>
    </ligand>
</feature>
<keyword evidence="9" id="KW-1185">Reference proteome</keyword>
<protein>
    <recommendedName>
        <fullName evidence="6">Acetate kinase</fullName>
        <ecNumber evidence="6">2.7.2.1</ecNumber>
    </recommendedName>
    <alternativeName>
        <fullName evidence="6">Acetokinase</fullName>
    </alternativeName>
</protein>
<dbReference type="HOGENOM" id="CLU_020352_0_0_10"/>
<sequence>MHSSSDNYILTLNCGSSSLKFSLYHHNTLRMEVMGTAKRIGDLTSRLLIVNHKKELIETKDLVSLNFNAVVKVVIEWLKNNQTIYSIIAIGFRLVMGGPNRYKPEIITEDVLRDLHDYIYLAPNHLPNELSTIQAFKEAFPQIRRIACYDTAFHHSMPFFSKYYPLPLMYRNQGLIRYGFHGLSYESIMKKLSFRKLDASDKKIIITHLGNGASMVAIKNKDIIDTSMGISPLGGLVMGSRSGDLDPGAILFLLKQGHLSVNSLDNLLSKESGLKALSGISDMQELIKEADKNSLAEEALTIFCYHVKKFIGAYATAIGGLDLLVFTGGIGENSTLIRERICSDLDFMGIMLDKHKNAGHQEIISSENSKVMVCALRTDEELIIAEHTYALIDKKDTI</sequence>
<proteinExistence type="inferred from homology"/>
<dbReference type="GO" id="GO:0005524">
    <property type="term" value="F:ATP binding"/>
    <property type="evidence" value="ECO:0007669"/>
    <property type="project" value="UniProtKB-KW"/>
</dbReference>
<keyword evidence="4 6" id="KW-0418">Kinase</keyword>
<dbReference type="PRINTS" id="PR00471">
    <property type="entry name" value="ACETATEKNASE"/>
</dbReference>
<dbReference type="GO" id="GO:0000287">
    <property type="term" value="F:magnesium ion binding"/>
    <property type="evidence" value="ECO:0007669"/>
    <property type="project" value="UniProtKB-UniRule"/>
</dbReference>
<keyword evidence="6" id="KW-0963">Cytoplasm</keyword>
<evidence type="ECO:0000256" key="4">
    <source>
        <dbReference type="ARBA" id="ARBA00022777"/>
    </source>
</evidence>
<feature type="binding site" evidence="6">
    <location>
        <position position="380"/>
    </location>
    <ligand>
        <name>Mg(2+)</name>
        <dbReference type="ChEBI" id="CHEBI:18420"/>
    </ligand>
</feature>
<dbReference type="GO" id="GO:0006083">
    <property type="term" value="P:acetate metabolic process"/>
    <property type="evidence" value="ECO:0007669"/>
    <property type="project" value="TreeGrafter"/>
</dbReference>
<keyword evidence="6" id="KW-0479">Metal-binding</keyword>
<dbReference type="Pfam" id="PF00871">
    <property type="entry name" value="Acetate_kinase"/>
    <property type="match status" value="1"/>
</dbReference>
<evidence type="ECO:0000256" key="1">
    <source>
        <dbReference type="ARBA" id="ARBA00008748"/>
    </source>
</evidence>
<evidence type="ECO:0000256" key="6">
    <source>
        <dbReference type="HAMAP-Rule" id="MF_00020"/>
    </source>
</evidence>
<reference evidence="8 9" key="1">
    <citation type="journal article" date="2011" name="Stand. Genomic Sci.">
        <title>Complete genome sequence of the gliding, heparinolytic Pedobacter saltans type strain (113).</title>
        <authorList>
            <person name="Liolios K."/>
            <person name="Sikorski J."/>
            <person name="Lu M."/>
            <person name="Nolan M."/>
            <person name="Lapidus A."/>
            <person name="Lucas S."/>
            <person name="Hammon N."/>
            <person name="Deshpande S."/>
            <person name="Cheng J.F."/>
            <person name="Tapia R."/>
            <person name="Han C."/>
            <person name="Goodwin L."/>
            <person name="Pitluck S."/>
            <person name="Huntemann M."/>
            <person name="Ivanova N."/>
            <person name="Pagani I."/>
            <person name="Mavromatis K."/>
            <person name="Ovchinikova G."/>
            <person name="Pati A."/>
            <person name="Chen A."/>
            <person name="Palaniappan K."/>
            <person name="Land M."/>
            <person name="Hauser L."/>
            <person name="Brambilla E.M."/>
            <person name="Kotsyurbenko O."/>
            <person name="Rohde M."/>
            <person name="Tindall B.J."/>
            <person name="Abt B."/>
            <person name="Goker M."/>
            <person name="Detter J.C."/>
            <person name="Woyke T."/>
            <person name="Bristow J."/>
            <person name="Eisen J.A."/>
            <person name="Markowitz V."/>
            <person name="Hugenholtz P."/>
            <person name="Klenk H.P."/>
            <person name="Kyrpides N.C."/>
        </authorList>
    </citation>
    <scope>NUCLEOTIDE SEQUENCE [LARGE SCALE GENOMIC DNA]</scope>
    <source>
        <strain evidence="9">ATCC 51119 / DSM 12145 / JCM 21818 / LMG 10337 / NBRC 100064 / NCIMB 13643</strain>
    </source>
</reference>
<dbReference type="InterPro" id="IPR043129">
    <property type="entry name" value="ATPase_NBD"/>
</dbReference>
<keyword evidence="5 6" id="KW-0067">ATP-binding</keyword>
<dbReference type="Proteomes" id="UP000000310">
    <property type="component" value="Chromosome"/>
</dbReference>
<dbReference type="eggNOG" id="COG0282">
    <property type="taxonomic scope" value="Bacteria"/>
</dbReference>
<comment type="subunit">
    <text evidence="6">Homodimer.</text>
</comment>
<keyword evidence="6" id="KW-0460">Magnesium</keyword>
<dbReference type="InterPro" id="IPR000890">
    <property type="entry name" value="Aliphatic_acid_kin_short-chain"/>
</dbReference>
<feature type="binding site" evidence="6">
    <location>
        <position position="93"/>
    </location>
    <ligand>
        <name>substrate</name>
    </ligand>
</feature>
<dbReference type="PANTHER" id="PTHR21060">
    <property type="entry name" value="ACETATE KINASE"/>
    <property type="match status" value="1"/>
</dbReference>
<comment type="subcellular location">
    <subcellularLocation>
        <location evidence="6">Cytoplasm</location>
    </subcellularLocation>
</comment>
<keyword evidence="2 6" id="KW-0808">Transferase</keyword>
<dbReference type="GO" id="GO:0006085">
    <property type="term" value="P:acetyl-CoA biosynthetic process"/>
    <property type="evidence" value="ECO:0007669"/>
    <property type="project" value="UniProtKB-UniRule"/>
</dbReference>
<feature type="active site" description="Proton donor/acceptor" evidence="6">
    <location>
        <position position="150"/>
    </location>
</feature>
<feature type="binding site" evidence="6">
    <location>
        <begin position="329"/>
        <end position="333"/>
    </location>
    <ligand>
        <name>ATP</name>
        <dbReference type="ChEBI" id="CHEBI:30616"/>
    </ligand>
</feature>
<dbReference type="GO" id="GO:0008776">
    <property type="term" value="F:acetate kinase activity"/>
    <property type="evidence" value="ECO:0007669"/>
    <property type="project" value="UniProtKB-UniRule"/>
</dbReference>
<evidence type="ECO:0000256" key="3">
    <source>
        <dbReference type="ARBA" id="ARBA00022741"/>
    </source>
</evidence>
<evidence type="ECO:0000256" key="7">
    <source>
        <dbReference type="RuleBase" id="RU003835"/>
    </source>
</evidence>
<evidence type="ECO:0000256" key="5">
    <source>
        <dbReference type="ARBA" id="ARBA00022840"/>
    </source>
</evidence>
<keyword evidence="3 6" id="KW-0547">Nucleotide-binding</keyword>
<gene>
    <name evidence="6" type="primary">ackA</name>
    <name evidence="8" type="ordered locus">Pedsa_1172</name>
</gene>
<feature type="site" description="Transition state stabilizer" evidence="6">
    <location>
        <position position="181"/>
    </location>
</feature>
<accession>F0SCY3</accession>
<dbReference type="UniPathway" id="UPA00340">
    <property type="reaction ID" value="UER00458"/>
</dbReference>
<dbReference type="SUPFAM" id="SSF53067">
    <property type="entry name" value="Actin-like ATPase domain"/>
    <property type="match status" value="2"/>
</dbReference>
<organism evidence="8 9">
    <name type="scientific">Pseudopedobacter saltans (strain ATCC 51119 / DSM 12145 / JCM 21818 / CCUG 39354 / LMG 10337 / NBRC 100064 / NCIMB 13643)</name>
    <name type="common">Pedobacter saltans</name>
    <dbReference type="NCBI Taxonomy" id="762903"/>
    <lineage>
        <taxon>Bacteria</taxon>
        <taxon>Pseudomonadati</taxon>
        <taxon>Bacteroidota</taxon>
        <taxon>Sphingobacteriia</taxon>
        <taxon>Sphingobacteriales</taxon>
        <taxon>Sphingobacteriaceae</taxon>
        <taxon>Pseudopedobacter</taxon>
    </lineage>
</organism>
<comment type="caution">
    <text evidence="6">Lacks conserved residue(s) required for the propagation of feature annotation.</text>
</comment>
<comment type="pathway">
    <text evidence="6">Metabolic intermediate biosynthesis; acetyl-CoA biosynthesis; acetyl-CoA from acetate: step 1/2.</text>
</comment>
<comment type="catalytic activity">
    <reaction evidence="6">
        <text>acetate + ATP = acetyl phosphate + ADP</text>
        <dbReference type="Rhea" id="RHEA:11352"/>
        <dbReference type="ChEBI" id="CHEBI:22191"/>
        <dbReference type="ChEBI" id="CHEBI:30089"/>
        <dbReference type="ChEBI" id="CHEBI:30616"/>
        <dbReference type="ChEBI" id="CHEBI:456216"/>
        <dbReference type="EC" id="2.7.2.1"/>
    </reaction>
</comment>
<feature type="binding site" evidence="6">
    <location>
        <begin position="208"/>
        <end position="212"/>
    </location>
    <ligand>
        <name>ATP</name>
        <dbReference type="ChEBI" id="CHEBI:30616"/>
    </ligand>
</feature>
<feature type="binding site" evidence="6">
    <location>
        <position position="13"/>
    </location>
    <ligand>
        <name>Mg(2+)</name>
        <dbReference type="ChEBI" id="CHEBI:18420"/>
    </ligand>
</feature>
<feature type="site" description="Transition state stabilizer" evidence="6">
    <location>
        <position position="241"/>
    </location>
</feature>
<dbReference type="AlphaFoldDB" id="F0SCY3"/>
<evidence type="ECO:0000256" key="2">
    <source>
        <dbReference type="ARBA" id="ARBA00022679"/>
    </source>
</evidence>
<dbReference type="PROSITE" id="PS01075">
    <property type="entry name" value="ACETATE_KINASE_1"/>
    <property type="match status" value="1"/>
</dbReference>
<comment type="similarity">
    <text evidence="1 6 7">Belongs to the acetokinase family.</text>
</comment>
<evidence type="ECO:0000313" key="8">
    <source>
        <dbReference type="EMBL" id="ADY51740.1"/>
    </source>
</evidence>
<dbReference type="GO" id="GO:0005737">
    <property type="term" value="C:cytoplasm"/>
    <property type="evidence" value="ECO:0007669"/>
    <property type="project" value="UniProtKB-SubCell"/>
</dbReference>
<dbReference type="KEGG" id="psn:Pedsa_1172"/>
<dbReference type="PIRSF" id="PIRSF000722">
    <property type="entry name" value="Acetate_prop_kin"/>
    <property type="match status" value="1"/>
</dbReference>
<dbReference type="Gene3D" id="3.30.420.40">
    <property type="match status" value="2"/>
</dbReference>
<dbReference type="NCBIfam" id="TIGR00016">
    <property type="entry name" value="ackA"/>
    <property type="match status" value="1"/>
</dbReference>
<dbReference type="HAMAP" id="MF_00020">
    <property type="entry name" value="Acetate_kinase"/>
    <property type="match status" value="1"/>
</dbReference>
<comment type="function">
    <text evidence="6">Catalyzes the formation of acetyl phosphate from acetate and ATP. Can also catalyze the reverse reaction.</text>
</comment>
<dbReference type="PANTHER" id="PTHR21060:SF15">
    <property type="entry name" value="ACETATE KINASE-RELATED"/>
    <property type="match status" value="1"/>
</dbReference>
<dbReference type="InterPro" id="IPR023865">
    <property type="entry name" value="Aliphatic_acid_kinase_CS"/>
</dbReference>
<name>F0SCY3_PSESL</name>
<dbReference type="STRING" id="762903.Pedsa_1172"/>
<dbReference type="OrthoDB" id="9802453at2"/>